<dbReference type="GO" id="GO:0008270">
    <property type="term" value="F:zinc ion binding"/>
    <property type="evidence" value="ECO:0007669"/>
    <property type="project" value="UniProtKB-KW"/>
</dbReference>
<comment type="caution">
    <text evidence="6">The sequence shown here is derived from an EMBL/GenBank/DDBJ whole genome shotgun (WGS) entry which is preliminary data.</text>
</comment>
<sequence>MGFGDSDHEHPLRRQWTPKEGVVCFRCDLPPFECEPPMSDRGYGCTRCNYFTHKLCAELPANMMHPIHGEHLLTLLPSPPSNCSSTICNDCGDSCHGYIYHCATCQFNLHLKCFLTLKHENHQHPLRLCNLEPIFASGSNCIACGYPADGFTFGCDNCQFFIHHECAFIPPSVKHHHRHVLTLTYTFPEESDQVYCDVCEEEAGPPLQHLEYWHAGREKKKHDSESNKSLYYYYCKGCDYIAHVFCVTQVTRVTRLKQEGEKEEWLEHFSHLHPLSFSRKVKDFQSNCSGCGRIIWDLNYYCNQCNFVLHKSCAEFPRLIKHQLHEHSLTLCDTAPCDDGRPVMCNSCDERIDGFNFHCADCKFTLHLVCARTFLHPSHEHNLVFDSEPRYSTGMFRCDACGELGQGFGMHCTHNCNFDLHMECFALPGSIKHECHPHPLSLASSPTVVSDKSHCDICDKEVDPELWIFHCEECDYISHLICVASDLLRSWKASNAQPNFHTILSCEEASIKAPEMPPLCYYLSGNKNTSLHSRNPLFISPDALKLLANENDDEPANPNMTDFAITQTNDDENNTVTVHWISSSFQHSGHNHPLTPLDEPLDEIYCLICKLVIFPPSYSCAQCQIFLHKSCAELPQKYSSHPEHTFTLVPPPFEEGLSACNFCKKPITSYAYSCTCEVILDVQCAFGVPIMKHKHHKHHFFCSRFGFIECRACGEPINSELGPSFNCGQVGCVSSIHAECALLPYTIAHRIHRRHSLELISDLNISEEFYCDVCETEVNPKLWAYHCYSCDASDHVDCVISRKRILQDVSDASA</sequence>
<evidence type="ECO:0000259" key="5">
    <source>
        <dbReference type="PROSITE" id="PS50081"/>
    </source>
</evidence>
<dbReference type="SUPFAM" id="SSF57889">
    <property type="entry name" value="Cysteine-rich domain"/>
    <property type="match status" value="7"/>
</dbReference>
<name>A0A4V3WLR4_CAMSN</name>
<evidence type="ECO:0000256" key="4">
    <source>
        <dbReference type="ARBA" id="ARBA00022833"/>
    </source>
</evidence>
<protein>
    <recommendedName>
        <fullName evidence="5">Phorbol-ester/DAG-type domain-containing protein</fullName>
    </recommendedName>
</protein>
<evidence type="ECO:0000256" key="3">
    <source>
        <dbReference type="ARBA" id="ARBA00022771"/>
    </source>
</evidence>
<evidence type="ECO:0000313" key="7">
    <source>
        <dbReference type="Proteomes" id="UP000306102"/>
    </source>
</evidence>
<dbReference type="Gene3D" id="3.30.60.20">
    <property type="match status" value="1"/>
</dbReference>
<accession>A0A4V3WLR4</accession>
<evidence type="ECO:0000256" key="2">
    <source>
        <dbReference type="ARBA" id="ARBA00022737"/>
    </source>
</evidence>
<dbReference type="PANTHER" id="PTHR32410">
    <property type="entry name" value="CYSTEINE/HISTIDINE-RICH C1 DOMAIN FAMILY PROTEIN"/>
    <property type="match status" value="1"/>
</dbReference>
<keyword evidence="1" id="KW-0479">Metal-binding</keyword>
<dbReference type="Pfam" id="PF03107">
    <property type="entry name" value="C1_2"/>
    <property type="match status" value="8"/>
</dbReference>
<dbReference type="EMBL" id="SDRB02010559">
    <property type="protein sequence ID" value="THG05787.1"/>
    <property type="molecule type" value="Genomic_DNA"/>
</dbReference>
<dbReference type="SMART" id="SM00109">
    <property type="entry name" value="C1"/>
    <property type="match status" value="4"/>
</dbReference>
<dbReference type="STRING" id="542762.A0A4V3WLR4"/>
<keyword evidence="3" id="KW-0863">Zinc-finger</keyword>
<dbReference type="PANTHER" id="PTHR32410:SF203">
    <property type="entry name" value="CYSTEINE_HISTIDINE-RICH C1 DOMAIN FAMILY PROTEIN"/>
    <property type="match status" value="1"/>
</dbReference>
<dbReference type="SMART" id="SM00249">
    <property type="entry name" value="PHD"/>
    <property type="match status" value="5"/>
</dbReference>
<dbReference type="PROSITE" id="PS50081">
    <property type="entry name" value="ZF_DAG_PE_2"/>
    <property type="match status" value="1"/>
</dbReference>
<evidence type="ECO:0000256" key="1">
    <source>
        <dbReference type="ARBA" id="ARBA00022723"/>
    </source>
</evidence>
<reference evidence="6 7" key="1">
    <citation type="journal article" date="2018" name="Proc. Natl. Acad. Sci. U.S.A.">
        <title>Draft genome sequence of Camellia sinensis var. sinensis provides insights into the evolution of the tea genome and tea quality.</title>
        <authorList>
            <person name="Wei C."/>
            <person name="Yang H."/>
            <person name="Wang S."/>
            <person name="Zhao J."/>
            <person name="Liu C."/>
            <person name="Gao L."/>
            <person name="Xia E."/>
            <person name="Lu Y."/>
            <person name="Tai Y."/>
            <person name="She G."/>
            <person name="Sun J."/>
            <person name="Cao H."/>
            <person name="Tong W."/>
            <person name="Gao Q."/>
            <person name="Li Y."/>
            <person name="Deng W."/>
            <person name="Jiang X."/>
            <person name="Wang W."/>
            <person name="Chen Q."/>
            <person name="Zhang S."/>
            <person name="Li H."/>
            <person name="Wu J."/>
            <person name="Wang P."/>
            <person name="Li P."/>
            <person name="Shi C."/>
            <person name="Zheng F."/>
            <person name="Jian J."/>
            <person name="Huang B."/>
            <person name="Shan D."/>
            <person name="Shi M."/>
            <person name="Fang C."/>
            <person name="Yue Y."/>
            <person name="Li F."/>
            <person name="Li D."/>
            <person name="Wei S."/>
            <person name="Han B."/>
            <person name="Jiang C."/>
            <person name="Yin Y."/>
            <person name="Xia T."/>
            <person name="Zhang Z."/>
            <person name="Bennetzen J.L."/>
            <person name="Zhao S."/>
            <person name="Wan X."/>
        </authorList>
    </citation>
    <scope>NUCLEOTIDE SEQUENCE [LARGE SCALE GENOMIC DNA]</scope>
    <source>
        <strain evidence="7">cv. Shuchazao</strain>
        <tissue evidence="6">Leaf</tissue>
    </source>
</reference>
<evidence type="ECO:0000313" key="6">
    <source>
        <dbReference type="EMBL" id="THG05787.1"/>
    </source>
</evidence>
<keyword evidence="2" id="KW-0677">Repeat</keyword>
<keyword evidence="4" id="KW-0862">Zinc</keyword>
<dbReference type="InterPro" id="IPR001965">
    <property type="entry name" value="Znf_PHD"/>
</dbReference>
<dbReference type="InterPro" id="IPR053192">
    <property type="entry name" value="Vacuole_Formation_Reg"/>
</dbReference>
<proteinExistence type="predicted"/>
<gene>
    <name evidence="6" type="ORF">TEA_007635</name>
</gene>
<organism evidence="6 7">
    <name type="scientific">Camellia sinensis var. sinensis</name>
    <name type="common">China tea</name>
    <dbReference type="NCBI Taxonomy" id="542762"/>
    <lineage>
        <taxon>Eukaryota</taxon>
        <taxon>Viridiplantae</taxon>
        <taxon>Streptophyta</taxon>
        <taxon>Embryophyta</taxon>
        <taxon>Tracheophyta</taxon>
        <taxon>Spermatophyta</taxon>
        <taxon>Magnoliopsida</taxon>
        <taxon>eudicotyledons</taxon>
        <taxon>Gunneridae</taxon>
        <taxon>Pentapetalae</taxon>
        <taxon>asterids</taxon>
        <taxon>Ericales</taxon>
        <taxon>Theaceae</taxon>
        <taxon>Camellia</taxon>
    </lineage>
</organism>
<dbReference type="InterPro" id="IPR002219">
    <property type="entry name" value="PKC_DAG/PE"/>
</dbReference>
<dbReference type="InterPro" id="IPR004146">
    <property type="entry name" value="DC1"/>
</dbReference>
<keyword evidence="7" id="KW-1185">Reference proteome</keyword>
<dbReference type="AlphaFoldDB" id="A0A4V3WLR4"/>
<feature type="domain" description="Phorbol-ester/DAG-type" evidence="5">
    <location>
        <begin position="321"/>
        <end position="378"/>
    </location>
</feature>
<dbReference type="InterPro" id="IPR046349">
    <property type="entry name" value="C1-like_sf"/>
</dbReference>
<dbReference type="Proteomes" id="UP000306102">
    <property type="component" value="Unassembled WGS sequence"/>
</dbReference>